<accession>A0A2Z2P4M2</accession>
<dbReference type="EMBL" id="CP018632">
    <property type="protein sequence ID" value="ASJ74784.1"/>
    <property type="molecule type" value="Genomic_DNA"/>
</dbReference>
<feature type="domain" description="VOC" evidence="1">
    <location>
        <begin position="5"/>
        <end position="126"/>
    </location>
</feature>
<dbReference type="Gene3D" id="3.10.180.10">
    <property type="entry name" value="2,3-Dihydroxybiphenyl 1,2-Dioxygenase, domain 1"/>
    <property type="match status" value="1"/>
</dbReference>
<dbReference type="KEGG" id="gai:IMCC3135_23575"/>
<dbReference type="PROSITE" id="PS51819">
    <property type="entry name" value="VOC"/>
    <property type="match status" value="1"/>
</dbReference>
<dbReference type="Proteomes" id="UP000250079">
    <property type="component" value="Chromosome"/>
</dbReference>
<dbReference type="AlphaFoldDB" id="A0A2Z2P4M2"/>
<dbReference type="InterPro" id="IPR037523">
    <property type="entry name" value="VOC_core"/>
</dbReference>
<dbReference type="CDD" id="cd06587">
    <property type="entry name" value="VOC"/>
    <property type="match status" value="1"/>
</dbReference>
<dbReference type="SUPFAM" id="SSF54593">
    <property type="entry name" value="Glyoxalase/Bleomycin resistance protein/Dihydroxybiphenyl dioxygenase"/>
    <property type="match status" value="1"/>
</dbReference>
<dbReference type="InterPro" id="IPR029068">
    <property type="entry name" value="Glyas_Bleomycin-R_OHBP_Dase"/>
</dbReference>
<evidence type="ECO:0000313" key="2">
    <source>
        <dbReference type="EMBL" id="ASJ74784.1"/>
    </source>
</evidence>
<proteinExistence type="predicted"/>
<organism evidence="2 3">
    <name type="scientific">Granulosicoccus antarcticus IMCC3135</name>
    <dbReference type="NCBI Taxonomy" id="1192854"/>
    <lineage>
        <taxon>Bacteria</taxon>
        <taxon>Pseudomonadati</taxon>
        <taxon>Pseudomonadota</taxon>
        <taxon>Gammaproteobacteria</taxon>
        <taxon>Chromatiales</taxon>
        <taxon>Granulosicoccaceae</taxon>
        <taxon>Granulosicoccus</taxon>
    </lineage>
</organism>
<dbReference type="Pfam" id="PF00903">
    <property type="entry name" value="Glyoxalase"/>
    <property type="match status" value="1"/>
</dbReference>
<name>A0A2Z2P4M2_9GAMM</name>
<keyword evidence="3" id="KW-1185">Reference proteome</keyword>
<dbReference type="OrthoDB" id="9179860at2"/>
<reference evidence="2 3" key="1">
    <citation type="submission" date="2016-12" db="EMBL/GenBank/DDBJ databases">
        <authorList>
            <person name="Song W.-J."/>
            <person name="Kurnit D.M."/>
        </authorList>
    </citation>
    <scope>NUCLEOTIDE SEQUENCE [LARGE SCALE GENOMIC DNA]</scope>
    <source>
        <strain evidence="2 3">IMCC3135</strain>
    </source>
</reference>
<protein>
    <recommendedName>
        <fullName evidence="1">VOC domain-containing protein</fullName>
    </recommendedName>
</protein>
<evidence type="ECO:0000259" key="1">
    <source>
        <dbReference type="PROSITE" id="PS51819"/>
    </source>
</evidence>
<gene>
    <name evidence="2" type="ORF">IMCC3135_23575</name>
</gene>
<dbReference type="RefSeq" id="WP_088919771.1">
    <property type="nucleotide sequence ID" value="NZ_CP018632.1"/>
</dbReference>
<sequence length="128" mass="14618">MNESILEHINLTTPDPLSTASMLCELFDWRIRWQGDSIHGGFSVHVGGMHSYLALYSNEKQSKNATDSYFRQHGLNHIGVVVNNLEQVERKVIELGMTPHSHADYEPGKRFYFHDANGLEIEVISYDN</sequence>
<evidence type="ECO:0000313" key="3">
    <source>
        <dbReference type="Proteomes" id="UP000250079"/>
    </source>
</evidence>
<dbReference type="InterPro" id="IPR004360">
    <property type="entry name" value="Glyas_Fos-R_dOase_dom"/>
</dbReference>